<dbReference type="PANTHER" id="PTHR11818:SF129">
    <property type="entry name" value="CRYSTALLIN, GAMMA M6-RELATED"/>
    <property type="match status" value="1"/>
</dbReference>
<dbReference type="InterPro" id="IPR001064">
    <property type="entry name" value="Beta/gamma_crystallin"/>
</dbReference>
<dbReference type="PROSITE" id="PS50915">
    <property type="entry name" value="CRYSTALLIN_BETA_GAMMA"/>
    <property type="match status" value="5"/>
</dbReference>
<dbReference type="Proteomes" id="UP001591681">
    <property type="component" value="Unassembled WGS sequence"/>
</dbReference>
<dbReference type="PRINTS" id="PR01367">
    <property type="entry name" value="BGCRYSTALLIN"/>
</dbReference>
<dbReference type="EMBL" id="JBHFQA010000020">
    <property type="protein sequence ID" value="KAL2081218.1"/>
    <property type="molecule type" value="Genomic_DNA"/>
</dbReference>
<protein>
    <recommendedName>
        <fullName evidence="5">Beta/gamma crystallin 'Greek key' domain-containing protein</fullName>
    </recommendedName>
</protein>
<evidence type="ECO:0000313" key="7">
    <source>
        <dbReference type="Proteomes" id="UP001591681"/>
    </source>
</evidence>
<dbReference type="Gene3D" id="2.60.20.10">
    <property type="entry name" value="Crystallins"/>
    <property type="match status" value="3"/>
</dbReference>
<dbReference type="InterPro" id="IPR011024">
    <property type="entry name" value="G_crystallin-like"/>
</dbReference>
<dbReference type="Pfam" id="PF00030">
    <property type="entry name" value="Crystall"/>
    <property type="match status" value="3"/>
</dbReference>
<accession>A0ABD1J1Z1</accession>
<dbReference type="PANTHER" id="PTHR11818">
    <property type="entry name" value="BETA/GAMMA CRYSTALLIN"/>
    <property type="match status" value="1"/>
</dbReference>
<feature type="domain" description="Beta/gamma crystallin 'Greek key'" evidence="5">
    <location>
        <begin position="176"/>
        <end position="216"/>
    </location>
</feature>
<organism evidence="6 7">
    <name type="scientific">Coilia grayii</name>
    <name type="common">Gray's grenadier anchovy</name>
    <dbReference type="NCBI Taxonomy" id="363190"/>
    <lineage>
        <taxon>Eukaryota</taxon>
        <taxon>Metazoa</taxon>
        <taxon>Chordata</taxon>
        <taxon>Craniata</taxon>
        <taxon>Vertebrata</taxon>
        <taxon>Euteleostomi</taxon>
        <taxon>Actinopterygii</taxon>
        <taxon>Neopterygii</taxon>
        <taxon>Teleostei</taxon>
        <taxon>Clupei</taxon>
        <taxon>Clupeiformes</taxon>
        <taxon>Clupeoidei</taxon>
        <taxon>Engraulidae</taxon>
        <taxon>Coilinae</taxon>
        <taxon>Coilia</taxon>
    </lineage>
</organism>
<dbReference type="GO" id="GO:0005212">
    <property type="term" value="F:structural constituent of eye lens"/>
    <property type="evidence" value="ECO:0007669"/>
    <property type="project" value="UniProtKB-KW"/>
</dbReference>
<dbReference type="FunFam" id="2.60.20.10:FF:000003">
    <property type="entry name" value="Crystallin gamma S"/>
    <property type="match status" value="2"/>
</dbReference>
<comment type="similarity">
    <text evidence="2">Belongs to the beta/gamma-crystallin family.</text>
</comment>
<sequence>MGKIVFYEEKNFQGHSHECSSDCPDLHCYFRRCNSIRVESGCWVLYERPNYKGYQFILNQGEYPDYQQWMGFSDSIRSCRCITNVYGNAYKIRIYERPDFGGQMAEYRDDCSSVHEALKFHDFNSCVVMDGAWAFYEQPNYRGRQYFLEKGEYRNYRDWGANSSSVGSFRRTSGMYRIRIYENPDFQGQVTELNEDCPSVYERFRRGEVPSCNVMNGAWVFYEYPNYRGRQYLLERGEYHRCTEWNTTHPTVGSFRRVQDIL</sequence>
<gene>
    <name evidence="6" type="ORF">ACEWY4_023071</name>
</gene>
<dbReference type="FunFam" id="2.60.20.10:FF:000001">
    <property type="entry name" value="Crystallin gamma S"/>
    <property type="match status" value="1"/>
</dbReference>
<keyword evidence="4" id="KW-0677">Repeat</keyword>
<reference evidence="6 7" key="1">
    <citation type="submission" date="2024-09" db="EMBL/GenBank/DDBJ databases">
        <title>A chromosome-level genome assembly of Gray's grenadier anchovy, Coilia grayii.</title>
        <authorList>
            <person name="Fu Z."/>
        </authorList>
    </citation>
    <scope>NUCLEOTIDE SEQUENCE [LARGE SCALE GENOMIC DNA]</scope>
    <source>
        <strain evidence="6">G4</strain>
        <tissue evidence="6">Muscle</tissue>
    </source>
</reference>
<evidence type="ECO:0000256" key="2">
    <source>
        <dbReference type="ARBA" id="ARBA00009646"/>
    </source>
</evidence>
<dbReference type="SMART" id="SM00247">
    <property type="entry name" value="XTALbg"/>
    <property type="match status" value="3"/>
</dbReference>
<evidence type="ECO:0000256" key="4">
    <source>
        <dbReference type="ARBA" id="ARBA00022737"/>
    </source>
</evidence>
<feature type="domain" description="Beta/gamma crystallin 'Greek key'" evidence="5">
    <location>
        <begin position="41"/>
        <end position="83"/>
    </location>
</feature>
<evidence type="ECO:0000259" key="5">
    <source>
        <dbReference type="PROSITE" id="PS50915"/>
    </source>
</evidence>
<keyword evidence="7" id="KW-1185">Reference proteome</keyword>
<proteinExistence type="inferred from homology"/>
<feature type="domain" description="Beta/gamma crystallin 'Greek key'" evidence="5">
    <location>
        <begin position="217"/>
        <end position="259"/>
    </location>
</feature>
<comment type="function">
    <text evidence="1">Crystallins are the dominant structural components of the vertebrate eye lens.</text>
</comment>
<name>A0ABD1J1Z1_9TELE</name>
<dbReference type="AlphaFoldDB" id="A0ABD1J1Z1"/>
<feature type="domain" description="Beta/gamma crystallin 'Greek key'" evidence="5">
    <location>
        <begin position="131"/>
        <end position="173"/>
    </location>
</feature>
<keyword evidence="3" id="KW-0273">Eye lens protein</keyword>
<comment type="caution">
    <text evidence="6">The sequence shown here is derived from an EMBL/GenBank/DDBJ whole genome shotgun (WGS) entry which is preliminary data.</text>
</comment>
<evidence type="ECO:0000313" key="6">
    <source>
        <dbReference type="EMBL" id="KAL2081218.1"/>
    </source>
</evidence>
<feature type="domain" description="Beta/gamma crystallin 'Greek key'" evidence="5">
    <location>
        <begin position="2"/>
        <end position="40"/>
    </location>
</feature>
<dbReference type="InterPro" id="IPR050252">
    <property type="entry name" value="Beta/Gamma-Crystallin"/>
</dbReference>
<dbReference type="SUPFAM" id="SSF49695">
    <property type="entry name" value="gamma-Crystallin-like"/>
    <property type="match status" value="2"/>
</dbReference>
<evidence type="ECO:0000256" key="3">
    <source>
        <dbReference type="ARBA" id="ARBA00022613"/>
    </source>
</evidence>
<evidence type="ECO:0000256" key="1">
    <source>
        <dbReference type="ARBA" id="ARBA00003689"/>
    </source>
</evidence>